<feature type="domain" description="C2H2-type" evidence="1">
    <location>
        <begin position="172"/>
        <end position="200"/>
    </location>
</feature>
<organism evidence="2 3">
    <name type="scientific">Stachybotrys elegans</name>
    <dbReference type="NCBI Taxonomy" id="80388"/>
    <lineage>
        <taxon>Eukaryota</taxon>
        <taxon>Fungi</taxon>
        <taxon>Dikarya</taxon>
        <taxon>Ascomycota</taxon>
        <taxon>Pezizomycotina</taxon>
        <taxon>Sordariomycetes</taxon>
        <taxon>Hypocreomycetidae</taxon>
        <taxon>Hypocreales</taxon>
        <taxon>Stachybotryaceae</taxon>
        <taxon>Stachybotrys</taxon>
    </lineage>
</organism>
<dbReference type="OrthoDB" id="2687452at2759"/>
<dbReference type="Proteomes" id="UP000813444">
    <property type="component" value="Unassembled WGS sequence"/>
</dbReference>
<dbReference type="SMART" id="SM00355">
    <property type="entry name" value="ZnF_C2H2"/>
    <property type="match status" value="2"/>
</dbReference>
<feature type="domain" description="C2H2-type" evidence="1">
    <location>
        <begin position="139"/>
        <end position="164"/>
    </location>
</feature>
<dbReference type="Gene3D" id="3.30.160.60">
    <property type="entry name" value="Classic Zinc Finger"/>
    <property type="match status" value="1"/>
</dbReference>
<keyword evidence="3" id="KW-1185">Reference proteome</keyword>
<accession>A0A8K0T3F8</accession>
<dbReference type="InterPro" id="IPR013087">
    <property type="entry name" value="Znf_C2H2_type"/>
</dbReference>
<sequence>MPSPIYSGSGYNDSMDNDMILSSTSFSLETSDNYDTSSASLQTNFNSSPGSYPLSWSGSSEGSSYSYSSPSSPNFPAVGEIVPDLTYQPATYPDLHPGTEGQSRAVLYSRLSPTLDSMAPRRMPDDQVEINSTREDIPLVCLYPGCNARPRRRADLDRHYKNVHRSNSKEVFTCDYGRCPRSNQPFNRRDHFRDHLRDFHKEDIEKRGSNGTGTVSSTSSVTANRNWWRCSKCLHRVQISVDGFSCPDCKAQCEPSRMARRQQHKQQNQQRRR</sequence>
<dbReference type="EMBL" id="JAGPNK010000002">
    <property type="protein sequence ID" value="KAH7325795.1"/>
    <property type="molecule type" value="Genomic_DNA"/>
</dbReference>
<reference evidence="2" key="1">
    <citation type="journal article" date="2021" name="Nat. Commun.">
        <title>Genetic determinants of endophytism in the Arabidopsis root mycobiome.</title>
        <authorList>
            <person name="Mesny F."/>
            <person name="Miyauchi S."/>
            <person name="Thiergart T."/>
            <person name="Pickel B."/>
            <person name="Atanasova L."/>
            <person name="Karlsson M."/>
            <person name="Huettel B."/>
            <person name="Barry K.W."/>
            <person name="Haridas S."/>
            <person name="Chen C."/>
            <person name="Bauer D."/>
            <person name="Andreopoulos W."/>
            <person name="Pangilinan J."/>
            <person name="LaButti K."/>
            <person name="Riley R."/>
            <person name="Lipzen A."/>
            <person name="Clum A."/>
            <person name="Drula E."/>
            <person name="Henrissat B."/>
            <person name="Kohler A."/>
            <person name="Grigoriev I.V."/>
            <person name="Martin F.M."/>
            <person name="Hacquard S."/>
        </authorList>
    </citation>
    <scope>NUCLEOTIDE SEQUENCE</scope>
    <source>
        <strain evidence="2">MPI-CAGE-CH-0235</strain>
    </source>
</reference>
<evidence type="ECO:0000259" key="1">
    <source>
        <dbReference type="SMART" id="SM00355"/>
    </source>
</evidence>
<comment type="caution">
    <text evidence="2">The sequence shown here is derived from an EMBL/GenBank/DDBJ whole genome shotgun (WGS) entry which is preliminary data.</text>
</comment>
<dbReference type="AlphaFoldDB" id="A0A8K0T3F8"/>
<evidence type="ECO:0000313" key="3">
    <source>
        <dbReference type="Proteomes" id="UP000813444"/>
    </source>
</evidence>
<protein>
    <recommendedName>
        <fullName evidence="1">C2H2-type domain-containing protein</fullName>
    </recommendedName>
</protein>
<gene>
    <name evidence="2" type="ORF">B0I35DRAFT_474530</name>
</gene>
<name>A0A8K0T3F8_9HYPO</name>
<proteinExistence type="predicted"/>
<evidence type="ECO:0000313" key="2">
    <source>
        <dbReference type="EMBL" id="KAH7325795.1"/>
    </source>
</evidence>